<dbReference type="EMBL" id="CAAALY010017571">
    <property type="protein sequence ID" value="VEL13369.1"/>
    <property type="molecule type" value="Genomic_DNA"/>
</dbReference>
<reference evidence="2" key="1">
    <citation type="submission" date="2018-11" db="EMBL/GenBank/DDBJ databases">
        <authorList>
            <consortium name="Pathogen Informatics"/>
        </authorList>
    </citation>
    <scope>NUCLEOTIDE SEQUENCE</scope>
</reference>
<dbReference type="Proteomes" id="UP000784294">
    <property type="component" value="Unassembled WGS sequence"/>
</dbReference>
<comment type="caution">
    <text evidence="2">The sequence shown here is derived from an EMBL/GenBank/DDBJ whole genome shotgun (WGS) entry which is preliminary data.</text>
</comment>
<protein>
    <submittedName>
        <fullName evidence="2">Uncharacterized protein</fullName>
    </submittedName>
</protein>
<organism evidence="2 3">
    <name type="scientific">Protopolystoma xenopodis</name>
    <dbReference type="NCBI Taxonomy" id="117903"/>
    <lineage>
        <taxon>Eukaryota</taxon>
        <taxon>Metazoa</taxon>
        <taxon>Spiralia</taxon>
        <taxon>Lophotrochozoa</taxon>
        <taxon>Platyhelminthes</taxon>
        <taxon>Monogenea</taxon>
        <taxon>Polyopisthocotylea</taxon>
        <taxon>Polystomatidea</taxon>
        <taxon>Polystomatidae</taxon>
        <taxon>Protopolystoma</taxon>
    </lineage>
</organism>
<evidence type="ECO:0000313" key="3">
    <source>
        <dbReference type="Proteomes" id="UP000784294"/>
    </source>
</evidence>
<feature type="region of interest" description="Disordered" evidence="1">
    <location>
        <begin position="80"/>
        <end position="100"/>
    </location>
</feature>
<gene>
    <name evidence="2" type="ORF">PXEA_LOCUS6809</name>
</gene>
<name>A0A3S5B504_9PLAT</name>
<feature type="compositionally biased region" description="Basic residues" evidence="1">
    <location>
        <begin position="90"/>
        <end position="100"/>
    </location>
</feature>
<keyword evidence="3" id="KW-1185">Reference proteome</keyword>
<evidence type="ECO:0000256" key="1">
    <source>
        <dbReference type="SAM" id="MobiDB-lite"/>
    </source>
</evidence>
<proteinExistence type="predicted"/>
<dbReference type="AlphaFoldDB" id="A0A3S5B504"/>
<accession>A0A3S5B504</accession>
<sequence>MLIPFFELVSHSTAHIPVSHPLHRHRQYWPSFVPNQQVSRTRRAAGYRLRYRVNPLVCLSVSPPILLHLEPGCFSSFLPLSGTNGSSRFSTRRRKHNTSE</sequence>
<evidence type="ECO:0000313" key="2">
    <source>
        <dbReference type="EMBL" id="VEL13369.1"/>
    </source>
</evidence>